<feature type="compositionally biased region" description="Basic and acidic residues" evidence="18">
    <location>
        <begin position="478"/>
        <end position="494"/>
    </location>
</feature>
<dbReference type="GO" id="GO:0020037">
    <property type="term" value="F:heme binding"/>
    <property type="evidence" value="ECO:0007669"/>
    <property type="project" value="UniProtKB-UniRule"/>
</dbReference>
<feature type="compositionally biased region" description="Polar residues" evidence="18">
    <location>
        <begin position="466"/>
        <end position="477"/>
    </location>
</feature>
<evidence type="ECO:0000259" key="19">
    <source>
        <dbReference type="PROSITE" id="PS50902"/>
    </source>
</evidence>
<dbReference type="InterPro" id="IPR001128">
    <property type="entry name" value="Cyt_P450"/>
</dbReference>
<keyword evidence="9 16" id="KW-0521">NADP</keyword>
<dbReference type="EMBL" id="MU004196">
    <property type="protein sequence ID" value="KAF2491115.1"/>
    <property type="molecule type" value="Genomic_DNA"/>
</dbReference>
<name>A0A6A6QFD7_9PEZI</name>
<dbReference type="InterPro" id="IPR023206">
    <property type="entry name" value="Bifunctional_P450_P450_red"/>
</dbReference>
<gene>
    <name evidence="21" type="ORF">BU16DRAFT_517199</name>
</gene>
<comment type="catalytic activity">
    <reaction evidence="15 16">
        <text>2 oxidized [cytochrome P450] + NADPH = 2 reduced [cytochrome P450] + NADP(+) + H(+)</text>
        <dbReference type="Rhea" id="RHEA:24040"/>
        <dbReference type="Rhea" id="RHEA-COMP:14627"/>
        <dbReference type="Rhea" id="RHEA-COMP:14628"/>
        <dbReference type="ChEBI" id="CHEBI:15378"/>
        <dbReference type="ChEBI" id="CHEBI:55376"/>
        <dbReference type="ChEBI" id="CHEBI:57783"/>
        <dbReference type="ChEBI" id="CHEBI:58349"/>
        <dbReference type="ChEBI" id="CHEBI:60344"/>
        <dbReference type="EC" id="1.6.2.4"/>
    </reaction>
</comment>
<evidence type="ECO:0000256" key="2">
    <source>
        <dbReference type="ARBA" id="ARBA00010018"/>
    </source>
</evidence>
<dbReference type="InterPro" id="IPR036396">
    <property type="entry name" value="Cyt_P450_sf"/>
</dbReference>
<evidence type="ECO:0000256" key="6">
    <source>
        <dbReference type="ARBA" id="ARBA00022643"/>
    </source>
</evidence>
<dbReference type="PROSITE" id="PS00086">
    <property type="entry name" value="CYTOCHROME_P450"/>
    <property type="match status" value="1"/>
</dbReference>
<keyword evidence="11 16" id="KW-0560">Oxidoreductase</keyword>
<keyword evidence="5 16" id="KW-0285">Flavoprotein</keyword>
<dbReference type="Gene3D" id="2.40.30.10">
    <property type="entry name" value="Translation factors"/>
    <property type="match status" value="1"/>
</dbReference>
<dbReference type="Pfam" id="PF00667">
    <property type="entry name" value="FAD_binding_1"/>
    <property type="match status" value="1"/>
</dbReference>
<evidence type="ECO:0000256" key="4">
    <source>
        <dbReference type="ARBA" id="ARBA00022617"/>
    </source>
</evidence>
<dbReference type="SUPFAM" id="SSF48264">
    <property type="entry name" value="Cytochrome P450"/>
    <property type="match status" value="1"/>
</dbReference>
<dbReference type="Pfam" id="PF00175">
    <property type="entry name" value="NAD_binding_1"/>
    <property type="match status" value="1"/>
</dbReference>
<dbReference type="GO" id="GO:0050660">
    <property type="term" value="F:flavin adenine dinucleotide binding"/>
    <property type="evidence" value="ECO:0007669"/>
    <property type="project" value="TreeGrafter"/>
</dbReference>
<dbReference type="FunFam" id="1.10.630.10:FF:000040">
    <property type="entry name" value="Bifunctional cytochrome P450/NADPH--P450 reductase"/>
    <property type="match status" value="1"/>
</dbReference>
<evidence type="ECO:0000256" key="8">
    <source>
        <dbReference type="ARBA" id="ARBA00022827"/>
    </source>
</evidence>
<evidence type="ECO:0000256" key="1">
    <source>
        <dbReference type="ARBA" id="ARBA00001971"/>
    </source>
</evidence>
<keyword evidence="12 16" id="KW-0408">Iron</keyword>
<dbReference type="FunFam" id="2.40.30.10:FF:000198">
    <property type="entry name" value="Bifunctional cytochrome P450/NADPH--P450 reductase"/>
    <property type="match status" value="1"/>
</dbReference>
<dbReference type="GO" id="GO:0005829">
    <property type="term" value="C:cytosol"/>
    <property type="evidence" value="ECO:0007669"/>
    <property type="project" value="TreeGrafter"/>
</dbReference>
<dbReference type="InterPro" id="IPR003097">
    <property type="entry name" value="CysJ-like_FAD-binding"/>
</dbReference>
<keyword evidence="7 16" id="KW-0479">Metal-binding</keyword>
<dbReference type="Pfam" id="PF00067">
    <property type="entry name" value="p450"/>
    <property type="match status" value="1"/>
</dbReference>
<dbReference type="PANTHER" id="PTHR19384">
    <property type="entry name" value="NITRIC OXIDE SYNTHASE-RELATED"/>
    <property type="match status" value="1"/>
</dbReference>
<evidence type="ECO:0000256" key="10">
    <source>
        <dbReference type="ARBA" id="ARBA00022982"/>
    </source>
</evidence>
<comment type="catalytic activity">
    <reaction evidence="14 16">
        <text>an organic molecule + reduced [NADPH--hemoprotein reductase] + O2 = an alcohol + oxidized [NADPH--hemoprotein reductase] + H2O + H(+)</text>
        <dbReference type="Rhea" id="RHEA:17149"/>
        <dbReference type="Rhea" id="RHEA-COMP:11964"/>
        <dbReference type="Rhea" id="RHEA-COMP:11965"/>
        <dbReference type="ChEBI" id="CHEBI:15377"/>
        <dbReference type="ChEBI" id="CHEBI:15378"/>
        <dbReference type="ChEBI" id="CHEBI:15379"/>
        <dbReference type="ChEBI" id="CHEBI:30879"/>
        <dbReference type="ChEBI" id="CHEBI:57618"/>
        <dbReference type="ChEBI" id="CHEBI:58210"/>
        <dbReference type="ChEBI" id="CHEBI:142491"/>
        <dbReference type="EC" id="1.14.14.1"/>
    </reaction>
</comment>
<evidence type="ECO:0000256" key="15">
    <source>
        <dbReference type="ARBA" id="ARBA00049342"/>
    </source>
</evidence>
<dbReference type="Pfam" id="PF00258">
    <property type="entry name" value="Flavodoxin_1"/>
    <property type="match status" value="1"/>
</dbReference>
<sequence>MAKPIPSPKGLPFVGNLFDLNDEVPTRALERLADQYGPIFKLCTLGRERIIVANHELFEELCDETRFCKATGGGLAALGSGGPKGLFTAPDEKHPDWTQAHRILMPAFGPLSVLSMFDEMLDIAEQLVLKFARLGPEYKIPVTDDFTRLTLDTIALCAMDFRFNSFYTDGTHPFVEAMSRTLAAGQARTRTPNIVQMFMFSANEQMRKDTEFQTGLAVEMVQHRRQNPTSKKDLLNTMIFGKDPKTGEGMRDELIAANMVTFLIAGHETTSGLLSFAFYNLLKNPDTYFKAQQEVDRVIGKGRITVDHLKDLHYINAVLRETLRLTPTAPGFTRRPRDENKEHPVTIGKGDYVLDKDASVLCLLSKIQKDPKVYGEDANDFRPERMLDEAFEKLPKSAWKPFGTGLRGCIGRPFAWQEALLVVAILLQKFNITMDDPSYELQIKSTLTIKPKDFYMRATLRPGITPTSLQQSLSAPSDETKARDSPEALENKEPKQAGRKLTILYGSNTGTCQALAQRLTSDARQHGYEATVADLDSAVDRLPKDQPVVILTASYEGEPTDNAAYFFAWLQSVTGDKKFDGVDFAVFGCGHSDWTATYQRIPTLIESLLESHGGTKYADRGCANAAQGDIFSDFDAWADHTFWPSLLSTFGSIVSNGDAAPPEPKVEMEISTNMRSSQLQQNVQQGTVVSAKILTSPSEPEKRHLEVELPKGTEYEAGDYLAVLPLNPDESVKRVLARYALPWDATVTVKSGGPVNLPENTPMSAFKLLEGFVELSMPATRKNIEACMNYTNQEGTKSTLSSLSGSEYHTIIDQRVSVLDLLDQYPSINLPFAEFLAMLPPMRLRHYSISSSPLCNPSTCIITYGVIDADSLSGQGRFVGVAGSYLSSLRKGDQIQVSVRKSNKSFHLPSDTDTPLIMFAAGTGLAPFRGFVQERASLLSTGRQLAPALLFVGCRSRTADRLYGEEFDKWAEAGAVDLRYAFSRESDASEGCKYVQDRMLKDKEDLVDLWDQGAKVFLCGSPGMVEGVRGGAFQLMKESKAQEGLEATREEAEAWLKGLRNERISVDVFA</sequence>
<dbReference type="InterPro" id="IPR017972">
    <property type="entry name" value="Cyt_P450_CS"/>
</dbReference>
<feature type="domain" description="Flavodoxin-like" evidence="19">
    <location>
        <begin position="501"/>
        <end position="642"/>
    </location>
</feature>
<dbReference type="Gene3D" id="3.40.50.360">
    <property type="match status" value="1"/>
</dbReference>
<evidence type="ECO:0000313" key="21">
    <source>
        <dbReference type="EMBL" id="KAF2491115.1"/>
    </source>
</evidence>
<keyword evidence="6 16" id="KW-0288">FMN</keyword>
<evidence type="ECO:0000256" key="12">
    <source>
        <dbReference type="ARBA" id="ARBA00023004"/>
    </source>
</evidence>
<dbReference type="InterPro" id="IPR029039">
    <property type="entry name" value="Flavoprotein-like_sf"/>
</dbReference>
<feature type="domain" description="FAD-binding FR-type" evidence="20">
    <location>
        <begin position="681"/>
        <end position="909"/>
    </location>
</feature>
<dbReference type="Proteomes" id="UP000799750">
    <property type="component" value="Unassembled WGS sequence"/>
</dbReference>
<evidence type="ECO:0000256" key="16">
    <source>
        <dbReference type="PIRNR" id="PIRNR000209"/>
    </source>
</evidence>
<dbReference type="InterPro" id="IPR002401">
    <property type="entry name" value="Cyt_P450_E_grp-I"/>
</dbReference>
<dbReference type="InterPro" id="IPR017927">
    <property type="entry name" value="FAD-bd_FR_type"/>
</dbReference>
<evidence type="ECO:0000256" key="17">
    <source>
        <dbReference type="PIRSR" id="PIRSR000209-1"/>
    </source>
</evidence>
<feature type="region of interest" description="Disordered" evidence="18">
    <location>
        <begin position="466"/>
        <end position="494"/>
    </location>
</feature>
<evidence type="ECO:0000313" key="22">
    <source>
        <dbReference type="Proteomes" id="UP000799750"/>
    </source>
</evidence>
<dbReference type="AlphaFoldDB" id="A0A6A6QFD7"/>
<dbReference type="Gene3D" id="1.10.630.10">
    <property type="entry name" value="Cytochrome P450"/>
    <property type="match status" value="1"/>
</dbReference>
<evidence type="ECO:0000259" key="20">
    <source>
        <dbReference type="PROSITE" id="PS51384"/>
    </source>
</evidence>
<dbReference type="PANTHER" id="PTHR19384:SF127">
    <property type="entry name" value="BIFUNCTIONAL CYTOCHROME P450_NADPH--P450 REDUCTASE"/>
    <property type="match status" value="1"/>
</dbReference>
<dbReference type="CDD" id="cd06206">
    <property type="entry name" value="bifunctional_CYPOR"/>
    <property type="match status" value="1"/>
</dbReference>
<keyword evidence="4 16" id="KW-0349">Heme</keyword>
<dbReference type="GO" id="GO:0003958">
    <property type="term" value="F:NADPH-hemoprotein reductase activity"/>
    <property type="evidence" value="ECO:0007669"/>
    <property type="project" value="UniProtKB-UniRule"/>
</dbReference>
<evidence type="ECO:0000256" key="11">
    <source>
        <dbReference type="ARBA" id="ARBA00023002"/>
    </source>
</evidence>
<proteinExistence type="inferred from homology"/>
<keyword evidence="22" id="KW-1185">Reference proteome</keyword>
<dbReference type="SUPFAM" id="SSF52218">
    <property type="entry name" value="Flavoproteins"/>
    <property type="match status" value="1"/>
</dbReference>
<dbReference type="InterPro" id="IPR001433">
    <property type="entry name" value="OxRdtase_FAD/NAD-bd"/>
</dbReference>
<dbReference type="SUPFAM" id="SSF63380">
    <property type="entry name" value="Riboflavin synthase domain-like"/>
    <property type="match status" value="1"/>
</dbReference>
<evidence type="ECO:0000256" key="14">
    <source>
        <dbReference type="ARBA" id="ARBA00047827"/>
    </source>
</evidence>
<dbReference type="EC" id="1.6.2.4" evidence="16"/>
<keyword evidence="8 16" id="KW-0274">FAD</keyword>
<organism evidence="21 22">
    <name type="scientific">Lophium mytilinum</name>
    <dbReference type="NCBI Taxonomy" id="390894"/>
    <lineage>
        <taxon>Eukaryota</taxon>
        <taxon>Fungi</taxon>
        <taxon>Dikarya</taxon>
        <taxon>Ascomycota</taxon>
        <taxon>Pezizomycotina</taxon>
        <taxon>Dothideomycetes</taxon>
        <taxon>Pleosporomycetidae</taxon>
        <taxon>Mytilinidiales</taxon>
        <taxon>Mytilinidiaceae</taxon>
        <taxon>Lophium</taxon>
    </lineage>
</organism>
<reference evidence="21" key="1">
    <citation type="journal article" date="2020" name="Stud. Mycol.">
        <title>101 Dothideomycetes genomes: a test case for predicting lifestyles and emergence of pathogens.</title>
        <authorList>
            <person name="Haridas S."/>
            <person name="Albert R."/>
            <person name="Binder M."/>
            <person name="Bloem J."/>
            <person name="Labutti K."/>
            <person name="Salamov A."/>
            <person name="Andreopoulos B."/>
            <person name="Baker S."/>
            <person name="Barry K."/>
            <person name="Bills G."/>
            <person name="Bluhm B."/>
            <person name="Cannon C."/>
            <person name="Castanera R."/>
            <person name="Culley D."/>
            <person name="Daum C."/>
            <person name="Ezra D."/>
            <person name="Gonzalez J."/>
            <person name="Henrissat B."/>
            <person name="Kuo A."/>
            <person name="Liang C."/>
            <person name="Lipzen A."/>
            <person name="Lutzoni F."/>
            <person name="Magnuson J."/>
            <person name="Mondo S."/>
            <person name="Nolan M."/>
            <person name="Ohm R."/>
            <person name="Pangilinan J."/>
            <person name="Park H.-J."/>
            <person name="Ramirez L."/>
            <person name="Alfaro M."/>
            <person name="Sun H."/>
            <person name="Tritt A."/>
            <person name="Yoshinaga Y."/>
            <person name="Zwiers L.-H."/>
            <person name="Turgeon B."/>
            <person name="Goodwin S."/>
            <person name="Spatafora J."/>
            <person name="Crous P."/>
            <person name="Grigoriev I."/>
        </authorList>
    </citation>
    <scope>NUCLEOTIDE SEQUENCE</scope>
    <source>
        <strain evidence="21">CBS 269.34</strain>
    </source>
</reference>
<protein>
    <recommendedName>
        <fullName evidence="16">Bifunctional cytochrome P450/NADPH--P450 reductase</fullName>
    </recommendedName>
    <domain>
        <recommendedName>
            <fullName evidence="16">Cytochrome P450</fullName>
            <ecNumber evidence="16">1.14.14.1</ecNumber>
        </recommendedName>
    </domain>
    <domain>
        <recommendedName>
            <fullName evidence="16">NADPH--cytochrome P450 reductase</fullName>
            <ecNumber evidence="16">1.6.2.4</ecNumber>
        </recommendedName>
    </domain>
</protein>
<dbReference type="InterPro" id="IPR008254">
    <property type="entry name" value="Flavodoxin/NO_synth"/>
</dbReference>
<dbReference type="InterPro" id="IPR017938">
    <property type="entry name" value="Riboflavin_synthase-like_b-brl"/>
</dbReference>
<dbReference type="SUPFAM" id="SSF52343">
    <property type="entry name" value="Ferredoxin reductase-like, C-terminal NADP-linked domain"/>
    <property type="match status" value="1"/>
</dbReference>
<dbReference type="Gene3D" id="1.20.990.10">
    <property type="entry name" value="NADPH-cytochrome p450 Reductase, Chain A, domain 3"/>
    <property type="match status" value="1"/>
</dbReference>
<keyword evidence="3 16" id="KW-0813">Transport</keyword>
<evidence type="ECO:0000256" key="18">
    <source>
        <dbReference type="SAM" id="MobiDB-lite"/>
    </source>
</evidence>
<dbReference type="Gene3D" id="3.40.50.80">
    <property type="entry name" value="Nucleotide-binding domain of ferredoxin-NADP reductase (FNR) module"/>
    <property type="match status" value="1"/>
</dbReference>
<dbReference type="PROSITE" id="PS50902">
    <property type="entry name" value="FLAVODOXIN_LIKE"/>
    <property type="match status" value="1"/>
</dbReference>
<accession>A0A6A6QFD7</accession>
<keyword evidence="13 16" id="KW-0503">Monooxygenase</keyword>
<evidence type="ECO:0000256" key="9">
    <source>
        <dbReference type="ARBA" id="ARBA00022857"/>
    </source>
</evidence>
<dbReference type="OrthoDB" id="1470350at2759"/>
<comment type="cofactor">
    <cofactor evidence="16">
        <name>FAD</name>
        <dbReference type="ChEBI" id="CHEBI:57692"/>
    </cofactor>
    <cofactor evidence="16">
        <name>FMN</name>
        <dbReference type="ChEBI" id="CHEBI:58210"/>
    </cofactor>
</comment>
<dbReference type="EC" id="1.14.14.1" evidence="16"/>
<dbReference type="PRINTS" id="PR00385">
    <property type="entry name" value="P450"/>
</dbReference>
<dbReference type="CDD" id="cd11068">
    <property type="entry name" value="CYP120A1"/>
    <property type="match status" value="1"/>
</dbReference>
<evidence type="ECO:0000256" key="3">
    <source>
        <dbReference type="ARBA" id="ARBA00022448"/>
    </source>
</evidence>
<keyword evidence="10 16" id="KW-0249">Electron transport</keyword>
<comment type="similarity">
    <text evidence="2 16">In the N-terminal section; belongs to the cytochrome P450 family.</text>
</comment>
<evidence type="ECO:0000256" key="5">
    <source>
        <dbReference type="ARBA" id="ARBA00022630"/>
    </source>
</evidence>
<comment type="cofactor">
    <cofactor evidence="1 16 17">
        <name>heme</name>
        <dbReference type="ChEBI" id="CHEBI:30413"/>
    </cofactor>
</comment>
<evidence type="ECO:0000256" key="7">
    <source>
        <dbReference type="ARBA" id="ARBA00022723"/>
    </source>
</evidence>
<dbReference type="PROSITE" id="PS51384">
    <property type="entry name" value="FAD_FR"/>
    <property type="match status" value="1"/>
</dbReference>
<dbReference type="PRINTS" id="PR00463">
    <property type="entry name" value="EP450I"/>
</dbReference>
<feature type="binding site" description="axial binding residue" evidence="17">
    <location>
        <position position="409"/>
    </location>
    <ligand>
        <name>heme</name>
        <dbReference type="ChEBI" id="CHEBI:30413"/>
    </ligand>
    <ligandPart>
        <name>Fe</name>
        <dbReference type="ChEBI" id="CHEBI:18248"/>
    </ligandPart>
</feature>
<evidence type="ECO:0000256" key="13">
    <source>
        <dbReference type="ARBA" id="ARBA00023033"/>
    </source>
</evidence>
<dbReference type="GO" id="GO:0010181">
    <property type="term" value="F:FMN binding"/>
    <property type="evidence" value="ECO:0007669"/>
    <property type="project" value="UniProtKB-UniRule"/>
</dbReference>
<dbReference type="PIRSF" id="PIRSF000209">
    <property type="entry name" value="Bifunctional_P450_P450R"/>
    <property type="match status" value="1"/>
</dbReference>
<dbReference type="GO" id="GO:0005506">
    <property type="term" value="F:iron ion binding"/>
    <property type="evidence" value="ECO:0007669"/>
    <property type="project" value="UniProtKB-UniRule"/>
</dbReference>
<dbReference type="InterPro" id="IPR023173">
    <property type="entry name" value="NADPH_Cyt_P450_Rdtase_alpha"/>
</dbReference>
<dbReference type="InterPro" id="IPR039261">
    <property type="entry name" value="FNR_nucleotide-bd"/>
</dbReference>
<dbReference type="GO" id="GO:0070330">
    <property type="term" value="F:aromatase activity"/>
    <property type="evidence" value="ECO:0007669"/>
    <property type="project" value="UniProtKB-UniRule"/>
</dbReference>